<dbReference type="InterPro" id="IPR011249">
    <property type="entry name" value="Metalloenz_LuxS/M16"/>
</dbReference>
<evidence type="ECO:0000313" key="9">
    <source>
        <dbReference type="WBParaSite" id="Hba_04649"/>
    </source>
</evidence>
<dbReference type="Proteomes" id="UP000095283">
    <property type="component" value="Unplaced"/>
</dbReference>
<organism evidence="8 9">
    <name type="scientific">Heterorhabditis bacteriophora</name>
    <name type="common">Entomopathogenic nematode worm</name>
    <dbReference type="NCBI Taxonomy" id="37862"/>
    <lineage>
        <taxon>Eukaryota</taxon>
        <taxon>Metazoa</taxon>
        <taxon>Ecdysozoa</taxon>
        <taxon>Nematoda</taxon>
        <taxon>Chromadorea</taxon>
        <taxon>Rhabditida</taxon>
        <taxon>Rhabditina</taxon>
        <taxon>Rhabditomorpha</taxon>
        <taxon>Strongyloidea</taxon>
        <taxon>Heterorhabditidae</taxon>
        <taxon>Heterorhabditis</taxon>
    </lineage>
</organism>
<evidence type="ECO:0000256" key="6">
    <source>
        <dbReference type="ARBA" id="ARBA00023049"/>
    </source>
</evidence>
<keyword evidence="5" id="KW-0862">Zinc</keyword>
<keyword evidence="8" id="KW-1185">Reference proteome</keyword>
<dbReference type="InterPro" id="IPR050626">
    <property type="entry name" value="Peptidase_M16"/>
</dbReference>
<dbReference type="Gene3D" id="3.30.830.10">
    <property type="entry name" value="Metalloenzyme, LuxS/M16 peptidase-like"/>
    <property type="match status" value="1"/>
</dbReference>
<dbReference type="GO" id="GO:0004222">
    <property type="term" value="F:metalloendopeptidase activity"/>
    <property type="evidence" value="ECO:0007669"/>
    <property type="project" value="InterPro"/>
</dbReference>
<dbReference type="AlphaFoldDB" id="A0A1I7WI16"/>
<keyword evidence="4" id="KW-0378">Hydrolase</keyword>
<dbReference type="InterPro" id="IPR001431">
    <property type="entry name" value="Pept_M16_Zn_BS"/>
</dbReference>
<dbReference type="GO" id="GO:0051603">
    <property type="term" value="P:proteolysis involved in protein catabolic process"/>
    <property type="evidence" value="ECO:0007669"/>
    <property type="project" value="TreeGrafter"/>
</dbReference>
<evidence type="ECO:0000256" key="1">
    <source>
        <dbReference type="ARBA" id="ARBA00007261"/>
    </source>
</evidence>
<dbReference type="PANTHER" id="PTHR43690:SF18">
    <property type="entry name" value="INSULIN-DEGRADING ENZYME-RELATED"/>
    <property type="match status" value="1"/>
</dbReference>
<evidence type="ECO:0000256" key="2">
    <source>
        <dbReference type="ARBA" id="ARBA00022670"/>
    </source>
</evidence>
<keyword evidence="2" id="KW-0645">Protease</keyword>
<reference evidence="9" key="1">
    <citation type="submission" date="2016-11" db="UniProtKB">
        <authorList>
            <consortium name="WormBaseParasite"/>
        </authorList>
    </citation>
    <scope>IDENTIFICATION</scope>
</reference>
<keyword evidence="6" id="KW-0482">Metalloprotease</keyword>
<dbReference type="GO" id="GO:0005739">
    <property type="term" value="C:mitochondrion"/>
    <property type="evidence" value="ECO:0007669"/>
    <property type="project" value="TreeGrafter"/>
</dbReference>
<dbReference type="PROSITE" id="PS00143">
    <property type="entry name" value="INSULINASE"/>
    <property type="match status" value="1"/>
</dbReference>
<dbReference type="PANTHER" id="PTHR43690">
    <property type="entry name" value="NARDILYSIN"/>
    <property type="match status" value="1"/>
</dbReference>
<dbReference type="GO" id="GO:0046872">
    <property type="term" value="F:metal ion binding"/>
    <property type="evidence" value="ECO:0007669"/>
    <property type="project" value="UniProtKB-KW"/>
</dbReference>
<dbReference type="SUPFAM" id="SSF63411">
    <property type="entry name" value="LuxS/MPP-like metallohydrolase"/>
    <property type="match status" value="1"/>
</dbReference>
<dbReference type="GO" id="GO:0043171">
    <property type="term" value="P:peptide catabolic process"/>
    <property type="evidence" value="ECO:0007669"/>
    <property type="project" value="TreeGrafter"/>
</dbReference>
<proteinExistence type="inferred from homology"/>
<feature type="domain" description="Peptidase M16 N-terminal" evidence="7">
    <location>
        <begin position="78"/>
        <end position="143"/>
    </location>
</feature>
<evidence type="ECO:0000256" key="5">
    <source>
        <dbReference type="ARBA" id="ARBA00022833"/>
    </source>
</evidence>
<dbReference type="InterPro" id="IPR011765">
    <property type="entry name" value="Pept_M16_N"/>
</dbReference>
<dbReference type="GO" id="GO:0005829">
    <property type="term" value="C:cytosol"/>
    <property type="evidence" value="ECO:0007669"/>
    <property type="project" value="TreeGrafter"/>
</dbReference>
<evidence type="ECO:0000313" key="8">
    <source>
        <dbReference type="Proteomes" id="UP000095283"/>
    </source>
</evidence>
<dbReference type="WBParaSite" id="Hba_04649">
    <property type="protein sequence ID" value="Hba_04649"/>
    <property type="gene ID" value="Hba_04649"/>
</dbReference>
<name>A0A1I7WI16_HETBA</name>
<sequence>MRNYYRYINQFQVKPSKVSKVHPVYYSEFYPISTVHPKMNLKNTVIRRHNDIVKSPEDQRESLISYSNKLSKYYRRISGHLMDPWELPGIAHFCEHMLFLGTDKYPSENEYSKFISAHAGGSNAFTASDNTNYHFDIKPDHLKDISINNFKIFMLNYYDCNYGYGDL</sequence>
<keyword evidence="3" id="KW-0479">Metal-binding</keyword>
<comment type="similarity">
    <text evidence="1">Belongs to the peptidase M16 family.</text>
</comment>
<evidence type="ECO:0000259" key="7">
    <source>
        <dbReference type="Pfam" id="PF00675"/>
    </source>
</evidence>
<dbReference type="Pfam" id="PF00675">
    <property type="entry name" value="Peptidase_M16"/>
    <property type="match status" value="1"/>
</dbReference>
<evidence type="ECO:0000256" key="3">
    <source>
        <dbReference type="ARBA" id="ARBA00022723"/>
    </source>
</evidence>
<protein>
    <submittedName>
        <fullName evidence="9">Peptidase_M16 domain-containing protein</fullName>
    </submittedName>
</protein>
<evidence type="ECO:0000256" key="4">
    <source>
        <dbReference type="ARBA" id="ARBA00022801"/>
    </source>
</evidence>
<accession>A0A1I7WI16</accession>